<dbReference type="Pfam" id="PF00483">
    <property type="entry name" value="NTP_transferase"/>
    <property type="match status" value="1"/>
</dbReference>
<dbReference type="InterPro" id="IPR056818">
    <property type="entry name" value="GlmU/GlgC-like_hexapep"/>
</dbReference>
<sequence length="419" mass="45192">MAATQTIRHRKNVLAIVLAGGEGKRLMPLTADRAKPAVPFAGIYRLIDFALSNVVNSGYLKIVVLTQYKSHSLDRHVTQTWRMSTMLGNYVAPVPAQQRVGKHWYLGSADAIFQSLNLMNDERPDIVVVVGADHVYRMDFSQMVDQHIESGAACTVAAIRQPISLADQFGVIDVHPHDPNSIREFLEKPKDPQGLPDSPGEVLASMGNYVFDADALVDAVTSDATLHGSKHDMGGDIVPAFVEKGAAGVYDFKDNNVPGSTDRDRGYWRDVGTMASYYAAHMDVVSPLPIFNLYNFDWPIYTSYGPQPPVKVGQGADGQPSRTDESLLSPGVVITGGTVNRSVLSPAVRVDNGAIVSDCVLMHDVHVGAGAVVRNAIIDKSVEIPAGVRIGLDHDADRARGFIVEDGLTILGKGQVVEG</sequence>
<evidence type="ECO:0000256" key="8">
    <source>
        <dbReference type="ARBA" id="ARBA00023277"/>
    </source>
</evidence>
<feature type="binding site" evidence="9">
    <location>
        <position position="105"/>
    </location>
    <ligand>
        <name>alpha-D-glucose 1-phosphate</name>
        <dbReference type="ChEBI" id="CHEBI:58601"/>
    </ligand>
</feature>
<dbReference type="GO" id="GO:0005978">
    <property type="term" value="P:glycogen biosynthetic process"/>
    <property type="evidence" value="ECO:0007669"/>
    <property type="project" value="UniProtKB-UniRule"/>
</dbReference>
<dbReference type="Pfam" id="PF24894">
    <property type="entry name" value="Hexapep_GlmU"/>
    <property type="match status" value="1"/>
</dbReference>
<proteinExistence type="inferred from homology"/>
<dbReference type="HAMAP" id="MF_00624">
    <property type="entry name" value="GlgC"/>
    <property type="match status" value="1"/>
</dbReference>
<keyword evidence="13" id="KW-1185">Reference proteome</keyword>
<dbReference type="NCBIfam" id="TIGR02091">
    <property type="entry name" value="glgC"/>
    <property type="match status" value="1"/>
</dbReference>
<dbReference type="CDD" id="cd02508">
    <property type="entry name" value="ADP_Glucose_PP"/>
    <property type="match status" value="1"/>
</dbReference>
<evidence type="ECO:0000313" key="13">
    <source>
        <dbReference type="Proteomes" id="UP000660668"/>
    </source>
</evidence>
<accession>A0A930VT48</accession>
<dbReference type="SUPFAM" id="SSF51161">
    <property type="entry name" value="Trimeric LpxA-like enzymes"/>
    <property type="match status" value="1"/>
</dbReference>
<feature type="site" description="Could play a key role in the communication between the regulatory and the substrate sites" evidence="9">
    <location>
        <position position="67"/>
    </location>
</feature>
<dbReference type="GO" id="GO:0008878">
    <property type="term" value="F:glucose-1-phosphate adenylyltransferase activity"/>
    <property type="evidence" value="ECO:0007669"/>
    <property type="project" value="UniProtKB-UniRule"/>
</dbReference>
<dbReference type="RefSeq" id="WP_194698611.1">
    <property type="nucleotide sequence ID" value="NZ_JADKPO010000053.1"/>
</dbReference>
<dbReference type="InterPro" id="IPR011004">
    <property type="entry name" value="Trimer_LpxA-like_sf"/>
</dbReference>
<organism evidence="12 13">
    <name type="scientific">Nocardioides agariphilus</name>
    <dbReference type="NCBI Taxonomy" id="433664"/>
    <lineage>
        <taxon>Bacteria</taxon>
        <taxon>Bacillati</taxon>
        <taxon>Actinomycetota</taxon>
        <taxon>Actinomycetes</taxon>
        <taxon>Propionibacteriales</taxon>
        <taxon>Nocardioidaceae</taxon>
        <taxon>Nocardioides</taxon>
    </lineage>
</organism>
<dbReference type="AlphaFoldDB" id="A0A930VT48"/>
<dbReference type="InterPro" id="IPR005835">
    <property type="entry name" value="NTP_transferase_dom"/>
</dbReference>
<evidence type="ECO:0000313" key="12">
    <source>
        <dbReference type="EMBL" id="MBF4770466.1"/>
    </source>
</evidence>
<dbReference type="GO" id="GO:0005524">
    <property type="term" value="F:ATP binding"/>
    <property type="evidence" value="ECO:0007669"/>
    <property type="project" value="UniProtKB-KW"/>
</dbReference>
<dbReference type="PROSITE" id="PS00808">
    <property type="entry name" value="ADP_GLC_PYROPHOSPH_1"/>
    <property type="match status" value="1"/>
</dbReference>
<evidence type="ECO:0000256" key="6">
    <source>
        <dbReference type="ARBA" id="ARBA00022840"/>
    </source>
</evidence>
<dbReference type="PANTHER" id="PTHR43523">
    <property type="entry name" value="GLUCOSE-1-PHOSPHATE ADENYLYLTRANSFERASE-RELATED"/>
    <property type="match status" value="1"/>
</dbReference>
<dbReference type="Gene3D" id="2.160.10.10">
    <property type="entry name" value="Hexapeptide repeat proteins"/>
    <property type="match status" value="1"/>
</dbReference>
<feature type="domain" description="Nucleotidyl transferase" evidence="10">
    <location>
        <begin position="15"/>
        <end position="284"/>
    </location>
</feature>
<evidence type="ECO:0000256" key="3">
    <source>
        <dbReference type="ARBA" id="ARBA00022679"/>
    </source>
</evidence>
<dbReference type="PANTHER" id="PTHR43523:SF2">
    <property type="entry name" value="GLUCOSE-1-PHOSPHATE ADENYLYLTRANSFERASE"/>
    <property type="match status" value="1"/>
</dbReference>
<dbReference type="EC" id="2.7.7.27" evidence="9"/>
<evidence type="ECO:0000256" key="2">
    <source>
        <dbReference type="ARBA" id="ARBA00022600"/>
    </source>
</evidence>
<reference evidence="12" key="1">
    <citation type="submission" date="2020-11" db="EMBL/GenBank/DDBJ databases">
        <title>Nocardioides cynanchi sp. nov., isolated from soil of rhizosphere of Cynanchum wilfordii.</title>
        <authorList>
            <person name="Lee J.-S."/>
            <person name="Suh M.K."/>
            <person name="Kim J.-S."/>
        </authorList>
    </citation>
    <scope>NUCLEOTIDE SEQUENCE</scope>
    <source>
        <strain evidence="12">KCTC 19276</strain>
    </source>
</reference>
<evidence type="ECO:0000256" key="7">
    <source>
        <dbReference type="ARBA" id="ARBA00023056"/>
    </source>
</evidence>
<gene>
    <name evidence="9 12" type="primary">glgC</name>
    <name evidence="12" type="ORF">ISU10_22055</name>
</gene>
<feature type="site" description="Could play a key role in the communication between the regulatory and the substrate sites" evidence="9">
    <location>
        <position position="104"/>
    </location>
</feature>
<keyword evidence="6 9" id="KW-0067">ATP-binding</keyword>
<feature type="binding site" evidence="9">
    <location>
        <position position="205"/>
    </location>
    <ligand>
        <name>alpha-D-glucose 1-phosphate</name>
        <dbReference type="ChEBI" id="CHEBI:58601"/>
    </ligand>
</feature>
<comment type="function">
    <text evidence="9">Involved in the biosynthesis of ADP-glucose, a building block required for the elongation reactions to produce glycogen. Catalyzes the reaction between ATP and alpha-D-glucose 1-phosphate (G1P) to produce pyrophosphate and ADP-Glc.</text>
</comment>
<dbReference type="Gene3D" id="3.90.550.10">
    <property type="entry name" value="Spore Coat Polysaccharide Biosynthesis Protein SpsA, Chain A"/>
    <property type="match status" value="1"/>
</dbReference>
<keyword evidence="4 9" id="KW-0548">Nucleotidyltransferase</keyword>
<dbReference type="PROSITE" id="PS00809">
    <property type="entry name" value="ADP_GLC_PYROPHOSPH_2"/>
    <property type="match status" value="1"/>
</dbReference>
<dbReference type="Proteomes" id="UP000660668">
    <property type="component" value="Unassembled WGS sequence"/>
</dbReference>
<comment type="similarity">
    <text evidence="1 9">Belongs to the bacterial/plant glucose-1-phosphate adenylyltransferase family.</text>
</comment>
<comment type="catalytic activity">
    <reaction evidence="9">
        <text>alpha-D-glucose 1-phosphate + ATP + H(+) = ADP-alpha-D-glucose + diphosphate</text>
        <dbReference type="Rhea" id="RHEA:12120"/>
        <dbReference type="ChEBI" id="CHEBI:15378"/>
        <dbReference type="ChEBI" id="CHEBI:30616"/>
        <dbReference type="ChEBI" id="CHEBI:33019"/>
        <dbReference type="ChEBI" id="CHEBI:57498"/>
        <dbReference type="ChEBI" id="CHEBI:58601"/>
        <dbReference type="EC" id="2.7.7.27"/>
    </reaction>
</comment>
<dbReference type="SUPFAM" id="SSF53448">
    <property type="entry name" value="Nucleotide-diphospho-sugar transferases"/>
    <property type="match status" value="1"/>
</dbReference>
<evidence type="ECO:0000256" key="9">
    <source>
        <dbReference type="HAMAP-Rule" id="MF_00624"/>
    </source>
</evidence>
<comment type="pathway">
    <text evidence="9">Glycan biosynthesis; glycogen biosynthesis.</text>
</comment>
<keyword evidence="5 9" id="KW-0547">Nucleotide-binding</keyword>
<dbReference type="InterPro" id="IPR023049">
    <property type="entry name" value="GlgC_bac"/>
</dbReference>
<keyword evidence="7 9" id="KW-0320">Glycogen biosynthesis</keyword>
<feature type="domain" description="Glucose-1-phosphate adenylyltransferase/Bifunctional protein GlmU-like C-terminal hexapeptide" evidence="11">
    <location>
        <begin position="308"/>
        <end position="410"/>
    </location>
</feature>
<evidence type="ECO:0000256" key="4">
    <source>
        <dbReference type="ARBA" id="ARBA00022695"/>
    </source>
</evidence>
<keyword evidence="2 9" id="KW-0321">Glycogen metabolism</keyword>
<dbReference type="EMBL" id="JADKPO010000053">
    <property type="protein sequence ID" value="MBF4770466.1"/>
    <property type="molecule type" value="Genomic_DNA"/>
</dbReference>
<dbReference type="InterPro" id="IPR029044">
    <property type="entry name" value="Nucleotide-diphossugar_trans"/>
</dbReference>
<dbReference type="InterPro" id="IPR005836">
    <property type="entry name" value="ADP_Glu_pyroP_CS"/>
</dbReference>
<evidence type="ECO:0000259" key="10">
    <source>
        <dbReference type="Pfam" id="PF00483"/>
    </source>
</evidence>
<comment type="caution">
    <text evidence="12">The sequence shown here is derived from an EMBL/GenBank/DDBJ whole genome shotgun (WGS) entry which is preliminary data.</text>
</comment>
<name>A0A930VT48_9ACTN</name>
<dbReference type="CDD" id="cd04651">
    <property type="entry name" value="LbH_G1P_AT_C"/>
    <property type="match status" value="1"/>
</dbReference>
<dbReference type="InterPro" id="IPR011831">
    <property type="entry name" value="ADP-Glc_PPase"/>
</dbReference>
<protein>
    <recommendedName>
        <fullName evidence="9">Glucose-1-phosphate adenylyltransferase</fullName>
        <ecNumber evidence="9">2.7.7.27</ecNumber>
    </recommendedName>
    <alternativeName>
        <fullName evidence="9">ADP-glucose pyrophosphorylase</fullName>
        <shortName evidence="9">ADPGlc PPase</shortName>
    </alternativeName>
    <alternativeName>
        <fullName evidence="9">ADP-glucose synthase</fullName>
    </alternativeName>
</protein>
<comment type="subunit">
    <text evidence="9">Homotetramer.</text>
</comment>
<evidence type="ECO:0000256" key="5">
    <source>
        <dbReference type="ARBA" id="ARBA00022741"/>
    </source>
</evidence>
<dbReference type="NCBIfam" id="NF002023">
    <property type="entry name" value="PRK00844.1"/>
    <property type="match status" value="1"/>
</dbReference>
<evidence type="ECO:0000259" key="11">
    <source>
        <dbReference type="Pfam" id="PF24894"/>
    </source>
</evidence>
<keyword evidence="3 9" id="KW-0808">Transferase</keyword>
<feature type="binding site" evidence="9">
    <location>
        <begin position="187"/>
        <end position="188"/>
    </location>
    <ligand>
        <name>alpha-D-glucose 1-phosphate</name>
        <dbReference type="ChEBI" id="CHEBI:58601"/>
    </ligand>
</feature>
<evidence type="ECO:0000256" key="1">
    <source>
        <dbReference type="ARBA" id="ARBA00010443"/>
    </source>
</evidence>
<dbReference type="PROSITE" id="PS00810">
    <property type="entry name" value="ADP_GLC_PYROPHOSPH_3"/>
    <property type="match status" value="1"/>
</dbReference>
<keyword evidence="8 9" id="KW-0119">Carbohydrate metabolism</keyword>
<feature type="binding site" evidence="9">
    <location>
        <position position="170"/>
    </location>
    <ligand>
        <name>alpha-D-glucose 1-phosphate</name>
        <dbReference type="ChEBI" id="CHEBI:58601"/>
    </ligand>
</feature>